<proteinExistence type="predicted"/>
<dbReference type="REBASE" id="111932">
    <property type="entry name" value="M2.NmeMC58ORF76P"/>
</dbReference>
<evidence type="ECO:0000313" key="5">
    <source>
        <dbReference type="Proteomes" id="UP000000425"/>
    </source>
</evidence>
<dbReference type="GO" id="GO:0032259">
    <property type="term" value="P:methylation"/>
    <property type="evidence" value="ECO:0007669"/>
    <property type="project" value="UniProtKB-KW"/>
</dbReference>
<dbReference type="PRINTS" id="PR00505">
    <property type="entry name" value="D12N6MTFRASE"/>
</dbReference>
<evidence type="ECO:0000313" key="4">
    <source>
        <dbReference type="EMBL" id="AAY52156.1"/>
    </source>
</evidence>
<dbReference type="EMBL" id="AE002098">
    <property type="protein sequence ID" value="AAY52156.1"/>
    <property type="molecule type" value="Genomic_DNA"/>
</dbReference>
<accession>Q4W583</accession>
<keyword evidence="5" id="KW-1185">Reference proteome</keyword>
<keyword evidence="2" id="KW-0808">Transferase</keyword>
<dbReference type="InterPro" id="IPR029063">
    <property type="entry name" value="SAM-dependent_MTases_sf"/>
</dbReference>
<dbReference type="PaxDb" id="122586-NMB0077"/>
<dbReference type="GO" id="GO:0009307">
    <property type="term" value="P:DNA restriction-modification system"/>
    <property type="evidence" value="ECO:0007669"/>
    <property type="project" value="InterPro"/>
</dbReference>
<name>Q4W583_NEIMB</name>
<organism evidence="4 5">
    <name type="scientific">Neisseria meningitidis serogroup B (strain ATCC BAA-335 / MC58)</name>
    <dbReference type="NCBI Taxonomy" id="122586"/>
    <lineage>
        <taxon>Bacteria</taxon>
        <taxon>Pseudomonadati</taxon>
        <taxon>Pseudomonadota</taxon>
        <taxon>Betaproteobacteria</taxon>
        <taxon>Neisseriales</taxon>
        <taxon>Neisseriaceae</taxon>
        <taxon>Neisseria</taxon>
    </lineage>
</organism>
<dbReference type="Proteomes" id="UP000000425">
    <property type="component" value="Chromosome"/>
</dbReference>
<dbReference type="AlphaFoldDB" id="Q4W583"/>
<evidence type="ECO:0000256" key="1">
    <source>
        <dbReference type="ARBA" id="ARBA00022603"/>
    </source>
</evidence>
<dbReference type="SUPFAM" id="SSF53335">
    <property type="entry name" value="S-adenosyl-L-methionine-dependent methyltransferases"/>
    <property type="match status" value="1"/>
</dbReference>
<dbReference type="KEGG" id="nme:NMB0077"/>
<keyword evidence="1 4" id="KW-0489">Methyltransferase</keyword>
<dbReference type="GO" id="GO:0009007">
    <property type="term" value="F:site-specific DNA-methyltransferase (adenine-specific) activity"/>
    <property type="evidence" value="ECO:0007669"/>
    <property type="project" value="UniProtKB-EC"/>
</dbReference>
<protein>
    <submittedName>
        <fullName evidence="4">Site-specific DNA methylase, truncation</fullName>
    </submittedName>
</protein>
<dbReference type="STRING" id="122586.NMB0077"/>
<evidence type="ECO:0000256" key="3">
    <source>
        <dbReference type="ARBA" id="ARBA00022691"/>
    </source>
</evidence>
<dbReference type="Gene3D" id="3.40.50.150">
    <property type="entry name" value="Vaccinia Virus protein VP39"/>
    <property type="match status" value="1"/>
</dbReference>
<dbReference type="Pfam" id="PF02086">
    <property type="entry name" value="MethyltransfD12"/>
    <property type="match status" value="1"/>
</dbReference>
<dbReference type="InParanoid" id="Q4W583"/>
<gene>
    <name evidence="4" type="ordered locus">NMB0077</name>
</gene>
<sequence>MKMNKQYPKINYIGNKEKIASWICDQLPSDVDTVADVFSGGCSFAYEAKKRGYRVITNDILAINYQIALALIENNHETLNDDDVAMIFSGSPHAGFMSQRYAEKFYFHDEYQQLDL</sequence>
<dbReference type="InterPro" id="IPR012327">
    <property type="entry name" value="MeTrfase_D12"/>
</dbReference>
<reference evidence="4 5" key="1">
    <citation type="journal article" date="2000" name="Science">
        <title>Complete genome sequence of Neisseria meningitidis serogroup B strain MC58.</title>
        <authorList>
            <person name="Tettelin H."/>
            <person name="Saunders N.J."/>
            <person name="Heidelberg J."/>
            <person name="Jeffries A.C."/>
            <person name="Nelson K.E."/>
            <person name="Eisen J.A."/>
            <person name="Ketchum K.A."/>
            <person name="Hood D.W."/>
            <person name="Peden J.F."/>
            <person name="Dodson R.J."/>
            <person name="Nelson W.C."/>
            <person name="Gwinn M.L."/>
            <person name="DeBoy R."/>
            <person name="Peterson J.D."/>
            <person name="Hickey E.K."/>
            <person name="Haft D.H."/>
            <person name="Salzberg S.L."/>
            <person name="White O."/>
            <person name="Fleischmann R.D."/>
            <person name="Dougherty B.A."/>
            <person name="Mason T."/>
            <person name="Ciecko A."/>
            <person name="Parksey D.S."/>
            <person name="Blair E."/>
            <person name="Cittone H."/>
            <person name="Clark E.B."/>
            <person name="Cotton M.D."/>
            <person name="Utterback T.R."/>
            <person name="Khouri H."/>
            <person name="Qin H."/>
            <person name="Vamathevan J."/>
            <person name="Gill J."/>
            <person name="Scarlato V."/>
            <person name="Masignani V."/>
            <person name="Pizza M."/>
            <person name="Grandi G."/>
            <person name="Sun L."/>
            <person name="Smith H.O."/>
            <person name="Fraser C.M."/>
            <person name="Moxon E.R."/>
            <person name="Rappuoli R."/>
            <person name="Venter J.C."/>
        </authorList>
    </citation>
    <scope>NUCLEOTIDE SEQUENCE [LARGE SCALE GENOMIC DNA]</scope>
    <source>
        <strain evidence="5">ATCC BAA-335 / MC58</strain>
    </source>
</reference>
<dbReference type="HOGENOM" id="CLU_2118441_0_0_4"/>
<evidence type="ECO:0000256" key="2">
    <source>
        <dbReference type="ARBA" id="ARBA00022679"/>
    </source>
</evidence>
<keyword evidence="3" id="KW-0949">S-adenosyl-L-methionine</keyword>